<feature type="compositionally biased region" description="Low complexity" evidence="1">
    <location>
        <begin position="111"/>
        <end position="124"/>
    </location>
</feature>
<accession>A0ABR2Q1I1</accession>
<proteinExistence type="predicted"/>
<protein>
    <submittedName>
        <fullName evidence="3">Uncharacterized protein</fullName>
    </submittedName>
</protein>
<reference evidence="3 4" key="1">
    <citation type="journal article" date="2024" name="G3 (Bethesda)">
        <title>Genome assembly of Hibiscus sabdariffa L. provides insights into metabolisms of medicinal natural products.</title>
        <authorList>
            <person name="Kim T."/>
        </authorList>
    </citation>
    <scope>NUCLEOTIDE SEQUENCE [LARGE SCALE GENOMIC DNA]</scope>
    <source>
        <strain evidence="3">TK-2024</strain>
        <tissue evidence="3">Old leaves</tissue>
    </source>
</reference>
<comment type="caution">
    <text evidence="3">The sequence shown here is derived from an EMBL/GenBank/DDBJ whole genome shotgun (WGS) entry which is preliminary data.</text>
</comment>
<keyword evidence="4" id="KW-1185">Reference proteome</keyword>
<evidence type="ECO:0000313" key="4">
    <source>
        <dbReference type="Proteomes" id="UP001396334"/>
    </source>
</evidence>
<gene>
    <name evidence="3" type="ORF">V6N11_045588</name>
</gene>
<evidence type="ECO:0000313" key="3">
    <source>
        <dbReference type="EMBL" id="KAK8994503.1"/>
    </source>
</evidence>
<feature type="chain" id="PRO_5046421837" evidence="2">
    <location>
        <begin position="21"/>
        <end position="175"/>
    </location>
</feature>
<dbReference type="Proteomes" id="UP001396334">
    <property type="component" value="Unassembled WGS sequence"/>
</dbReference>
<name>A0ABR2Q1I1_9ROSI</name>
<sequence length="175" mass="20175">MVPITTIFFFLLNALSSVLTLVPSRLLPLSNVSEMSRSGLDFPTFLQLQSEYAYIHERNFTYHPIKRQRSCVSVTERNMHLWPSVRLRDSFKIAYLRKLEWNLHRMKSEKQSSSSSPKTPSDQQNLLNDQEPADSNFSSSECCASFIVICREIFMVLSCCYCCFCCGACIDEEEN</sequence>
<keyword evidence="2" id="KW-0732">Signal</keyword>
<feature type="region of interest" description="Disordered" evidence="1">
    <location>
        <begin position="108"/>
        <end position="138"/>
    </location>
</feature>
<evidence type="ECO:0000256" key="1">
    <source>
        <dbReference type="SAM" id="MobiDB-lite"/>
    </source>
</evidence>
<feature type="compositionally biased region" description="Polar residues" evidence="1">
    <location>
        <begin position="125"/>
        <end position="138"/>
    </location>
</feature>
<dbReference type="PANTHER" id="PTHR37263">
    <property type="entry name" value="EXPRESSED PROTEIN"/>
    <property type="match status" value="1"/>
</dbReference>
<organism evidence="3 4">
    <name type="scientific">Hibiscus sabdariffa</name>
    <name type="common">roselle</name>
    <dbReference type="NCBI Taxonomy" id="183260"/>
    <lineage>
        <taxon>Eukaryota</taxon>
        <taxon>Viridiplantae</taxon>
        <taxon>Streptophyta</taxon>
        <taxon>Embryophyta</taxon>
        <taxon>Tracheophyta</taxon>
        <taxon>Spermatophyta</taxon>
        <taxon>Magnoliopsida</taxon>
        <taxon>eudicotyledons</taxon>
        <taxon>Gunneridae</taxon>
        <taxon>Pentapetalae</taxon>
        <taxon>rosids</taxon>
        <taxon>malvids</taxon>
        <taxon>Malvales</taxon>
        <taxon>Malvaceae</taxon>
        <taxon>Malvoideae</taxon>
        <taxon>Hibiscus</taxon>
    </lineage>
</organism>
<evidence type="ECO:0000256" key="2">
    <source>
        <dbReference type="SAM" id="SignalP"/>
    </source>
</evidence>
<dbReference type="EMBL" id="JBBPBN010000047">
    <property type="protein sequence ID" value="KAK8994503.1"/>
    <property type="molecule type" value="Genomic_DNA"/>
</dbReference>
<feature type="signal peptide" evidence="2">
    <location>
        <begin position="1"/>
        <end position="20"/>
    </location>
</feature>
<dbReference type="PANTHER" id="PTHR37263:SF2">
    <property type="entry name" value="EXPRESSED PROTEIN"/>
    <property type="match status" value="1"/>
</dbReference>